<evidence type="ECO:0000313" key="4">
    <source>
        <dbReference type="EMBL" id="BCX47751.1"/>
    </source>
</evidence>
<feature type="domain" description="SbsA Ig-like" evidence="3">
    <location>
        <begin position="252"/>
        <end position="360"/>
    </location>
</feature>
<reference evidence="4 5" key="1">
    <citation type="submission" date="2021-06" db="EMBL/GenBank/DDBJ databases">
        <title>Complete genome of Haloferula helveola possessing various polysaccharide degrading enzymes.</title>
        <authorList>
            <person name="Takami H."/>
            <person name="Huang C."/>
            <person name="Hamasaki K."/>
        </authorList>
    </citation>
    <scope>NUCLEOTIDE SEQUENCE [LARGE SCALE GENOMIC DNA]</scope>
    <source>
        <strain evidence="4 5">CN-1</strain>
    </source>
</reference>
<keyword evidence="5" id="KW-1185">Reference proteome</keyword>
<dbReference type="Proteomes" id="UP001374893">
    <property type="component" value="Chromosome"/>
</dbReference>
<proteinExistence type="predicted"/>
<evidence type="ECO:0000256" key="2">
    <source>
        <dbReference type="SAM" id="SignalP"/>
    </source>
</evidence>
<dbReference type="RefSeq" id="WP_338690116.1">
    <property type="nucleotide sequence ID" value="NZ_AP024702.1"/>
</dbReference>
<organism evidence="4 5">
    <name type="scientific">Haloferula helveola</name>
    <dbReference type="NCBI Taxonomy" id="490095"/>
    <lineage>
        <taxon>Bacteria</taxon>
        <taxon>Pseudomonadati</taxon>
        <taxon>Verrucomicrobiota</taxon>
        <taxon>Verrucomicrobiia</taxon>
        <taxon>Verrucomicrobiales</taxon>
        <taxon>Verrucomicrobiaceae</taxon>
        <taxon>Haloferula</taxon>
    </lineage>
</organism>
<gene>
    <name evidence="4" type="ORF">HAHE_16590</name>
</gene>
<protein>
    <recommendedName>
        <fullName evidence="3">SbsA Ig-like domain-containing protein</fullName>
    </recommendedName>
</protein>
<evidence type="ECO:0000259" key="3">
    <source>
        <dbReference type="Pfam" id="PF13205"/>
    </source>
</evidence>
<name>A0ABN6H2J0_9BACT</name>
<feature type="signal peptide" evidence="2">
    <location>
        <begin position="1"/>
        <end position="24"/>
    </location>
</feature>
<dbReference type="Pfam" id="PF13205">
    <property type="entry name" value="Big_5"/>
    <property type="match status" value="1"/>
</dbReference>
<dbReference type="EMBL" id="AP024702">
    <property type="protein sequence ID" value="BCX47751.1"/>
    <property type="molecule type" value="Genomic_DNA"/>
</dbReference>
<evidence type="ECO:0000313" key="5">
    <source>
        <dbReference type="Proteomes" id="UP001374893"/>
    </source>
</evidence>
<evidence type="ECO:0000256" key="1">
    <source>
        <dbReference type="ARBA" id="ARBA00022729"/>
    </source>
</evidence>
<dbReference type="InterPro" id="IPR032812">
    <property type="entry name" value="SbsA_Ig"/>
</dbReference>
<sequence>MKSHILTPVAVLSTCCFLSSSAHAALFSEDFESYTPDAGLDTSGPWNQVAPGAGTATLFVRDDLTATPFGASNQYLEYDDNDATSGGSVRVQSPNFAEASGAVTTFVFDFYEPSAVSGGSLIVGYANEDADLNGAGQRLAVNLNDGAVTGLSTVAAAGSDTYSLDTAYRLYVIFNDTGSSVSYTGGSVAAGVADLWLEEIGGSLTYVGTKDASNSQTAAYRVGFRSFSSTIQQALFDNVFLYQGVALPGDLPAISETLPADDATAVLEDASLVATFDKGVVAGTGNITLKRTADDTTVEVFDVSNPAEVDISGNVVSVTPASLLASDTGYYVLIDAGALEDEIGEAFAGISATTDWNFTTGTSVTGAFADDDRITGRAEAGAEAPGYYSGGAGGRVGIGGATGARSDLNLVLSFTLPTLPVGSTLSAASLDFEITAYRNHSGADPALNVYLLDSADPSGTGTDFFYHGPADPNPDVEFVGATDLSEPTSAGQVSYADDEQDQRYQITGDALALLQSFYGGDHIPDQTTVYFRFNSDNLIIGSGTAQIGGTTFDRYFIDTDPAESALQIVAEGGAPSSAYDTWASSFVPNPGTTTDNPDFDPLTNLLEFAFGTDPNVSDAVPLVPDGSVNGVPIVQASGGGGGVTFDYLFVRRTDHGTSGSVDYTPQFSSDLDLWYDSSATPTFVASAGAGYEVVSVPYPALLPDGKKARFARMSIDEVP</sequence>
<feature type="chain" id="PRO_5046569370" description="SbsA Ig-like domain-containing protein" evidence="2">
    <location>
        <begin position="25"/>
        <end position="719"/>
    </location>
</feature>
<accession>A0ABN6H2J0</accession>
<keyword evidence="1 2" id="KW-0732">Signal</keyword>